<dbReference type="SUPFAM" id="SSF56784">
    <property type="entry name" value="HAD-like"/>
    <property type="match status" value="1"/>
</dbReference>
<organism evidence="1 2">
    <name type="scientific">Aerophobetes bacterium</name>
    <dbReference type="NCBI Taxonomy" id="2030807"/>
    <lineage>
        <taxon>Bacteria</taxon>
        <taxon>Candidatus Aerophobota</taxon>
    </lineage>
</organism>
<evidence type="ECO:0000313" key="2">
    <source>
        <dbReference type="Proteomes" id="UP000320781"/>
    </source>
</evidence>
<protein>
    <recommendedName>
        <fullName evidence="3">HAD family hydrolase</fullName>
    </recommendedName>
</protein>
<dbReference type="InterPro" id="IPR023214">
    <property type="entry name" value="HAD_sf"/>
</dbReference>
<sequence>MNPPINKTPQNSKKLLALDYDGCIVDSVMEALFVSYISYRKHINKKTKIFDGRQVRVENFLNFISDYQLQVKEFRRYRPYIKDASDYAVILYGIENNLNLGSDKKFFEIKDQIPNEDLKKYYECFYGARNEIIHSNFDAWAELTPPFGCIDSIRKLANRYETLIVTTNAAECITGLLAEPYLNLHIEEKNIVDLHVSTDKVVHMKHITRKHNVRFEDMHFVDDNLNHLLATEPLGVNVYLATWGYCTKEQKAFAEKEENIILLTEDTVYSVLDASLQPTE</sequence>
<gene>
    <name evidence="1" type="ORF">E3J95_05710</name>
</gene>
<evidence type="ECO:0008006" key="3">
    <source>
        <dbReference type="Google" id="ProtNLM"/>
    </source>
</evidence>
<proteinExistence type="predicted"/>
<dbReference type="InterPro" id="IPR036412">
    <property type="entry name" value="HAD-like_sf"/>
</dbReference>
<name>A0A523QHF7_UNCAE</name>
<accession>A0A523QHF7</accession>
<comment type="caution">
    <text evidence="1">The sequence shown here is derived from an EMBL/GenBank/DDBJ whole genome shotgun (WGS) entry which is preliminary data.</text>
</comment>
<dbReference type="EMBL" id="SOKU01000278">
    <property type="protein sequence ID" value="TES84928.1"/>
    <property type="molecule type" value="Genomic_DNA"/>
</dbReference>
<evidence type="ECO:0000313" key="1">
    <source>
        <dbReference type="EMBL" id="TES84928.1"/>
    </source>
</evidence>
<dbReference type="AlphaFoldDB" id="A0A523QHF7"/>
<reference evidence="1 2" key="1">
    <citation type="submission" date="2019-03" db="EMBL/GenBank/DDBJ databases">
        <title>Metabolic potential of uncultured bacteria and archaea associated with petroleum seepage in deep-sea sediments.</title>
        <authorList>
            <person name="Dong X."/>
            <person name="Hubert C."/>
        </authorList>
    </citation>
    <scope>NUCLEOTIDE SEQUENCE [LARGE SCALE GENOMIC DNA]</scope>
    <source>
        <strain evidence="1">E44_bin92</strain>
    </source>
</reference>
<dbReference type="Gene3D" id="3.40.50.1000">
    <property type="entry name" value="HAD superfamily/HAD-like"/>
    <property type="match status" value="1"/>
</dbReference>
<dbReference type="Proteomes" id="UP000320781">
    <property type="component" value="Unassembled WGS sequence"/>
</dbReference>